<keyword evidence="1" id="KW-0472">Membrane</keyword>
<protein>
    <submittedName>
        <fullName evidence="2">Uncharacterized protein</fullName>
    </submittedName>
</protein>
<dbReference type="AlphaFoldDB" id="A0A5N6J164"/>
<dbReference type="Proteomes" id="UP000326289">
    <property type="component" value="Unassembled WGS sequence"/>
</dbReference>
<gene>
    <name evidence="2" type="ORF">BDV30DRAFT_135508</name>
</gene>
<reference evidence="2 3" key="1">
    <citation type="submission" date="2019-04" db="EMBL/GenBank/DDBJ databases">
        <title>Fungal friends and foes A comparative genomics study of 23 Aspergillus species from section Flavi.</title>
        <authorList>
            <consortium name="DOE Joint Genome Institute"/>
            <person name="Kjaerbolling I."/>
            <person name="Vesth T.C."/>
            <person name="Frisvad J.C."/>
            <person name="Nybo J.L."/>
            <person name="Theobald S."/>
            <person name="Kildgaard S."/>
            <person name="Petersen T.I."/>
            <person name="Kuo A."/>
            <person name="Sato A."/>
            <person name="Lyhne E.K."/>
            <person name="Kogle M.E."/>
            <person name="Wiebenga A."/>
            <person name="Kun R.S."/>
            <person name="Lubbers R.J."/>
            <person name="Makela M.R."/>
            <person name="Barry K."/>
            <person name="Chovatia M."/>
            <person name="Clum A."/>
            <person name="Daum C."/>
            <person name="Haridas S."/>
            <person name="He G."/>
            <person name="LaButti K."/>
            <person name="Lipzen A."/>
            <person name="Mondo S."/>
            <person name="Pangilinan J."/>
            <person name="Riley R."/>
            <person name="Salamov A."/>
            <person name="Simmons B.A."/>
            <person name="Magnuson J.K."/>
            <person name="Henrissat B."/>
            <person name="Mortensen U.H."/>
            <person name="Larsen T.O."/>
            <person name="De vries R.P."/>
            <person name="Grigoriev I.V."/>
            <person name="Machida M."/>
            <person name="Baker S.E."/>
            <person name="Andersen M.R."/>
        </authorList>
    </citation>
    <scope>NUCLEOTIDE SEQUENCE [LARGE SCALE GENOMIC DNA]</scope>
    <source>
        <strain evidence="2 3">CBS 117635</strain>
    </source>
</reference>
<keyword evidence="1" id="KW-0812">Transmembrane</keyword>
<keyword evidence="1" id="KW-1133">Transmembrane helix</keyword>
<sequence>MTVAFFSNLSRKLYNIVGVFAISKNSKESTRTMTVHSSHESFVSPLRHAAHNACNWTFVGFFLFCPVICRLLWFCFSVVLEIPSTRLYVHFESETRRRLWCRRNRAVGRCPGTSWQTRHVLLASLN</sequence>
<dbReference type="EMBL" id="ML732810">
    <property type="protein sequence ID" value="KAB8271949.1"/>
    <property type="molecule type" value="Genomic_DNA"/>
</dbReference>
<name>A0A5N6J164_9EURO</name>
<evidence type="ECO:0000313" key="3">
    <source>
        <dbReference type="Proteomes" id="UP000326289"/>
    </source>
</evidence>
<evidence type="ECO:0000313" key="2">
    <source>
        <dbReference type="EMBL" id="KAB8271949.1"/>
    </source>
</evidence>
<feature type="transmembrane region" description="Helical" evidence="1">
    <location>
        <begin position="56"/>
        <end position="80"/>
    </location>
</feature>
<keyword evidence="3" id="KW-1185">Reference proteome</keyword>
<evidence type="ECO:0000256" key="1">
    <source>
        <dbReference type="SAM" id="Phobius"/>
    </source>
</evidence>
<organism evidence="2 3">
    <name type="scientific">Aspergillus minisclerotigenes</name>
    <dbReference type="NCBI Taxonomy" id="656917"/>
    <lineage>
        <taxon>Eukaryota</taxon>
        <taxon>Fungi</taxon>
        <taxon>Dikarya</taxon>
        <taxon>Ascomycota</taxon>
        <taxon>Pezizomycotina</taxon>
        <taxon>Eurotiomycetes</taxon>
        <taxon>Eurotiomycetidae</taxon>
        <taxon>Eurotiales</taxon>
        <taxon>Aspergillaceae</taxon>
        <taxon>Aspergillus</taxon>
        <taxon>Aspergillus subgen. Circumdati</taxon>
    </lineage>
</organism>
<proteinExistence type="predicted"/>
<accession>A0A5N6J164</accession>